<dbReference type="Proteomes" id="UP000660668">
    <property type="component" value="Unassembled WGS sequence"/>
</dbReference>
<dbReference type="Pfam" id="PF02720">
    <property type="entry name" value="DUF222"/>
    <property type="match status" value="1"/>
</dbReference>
<dbReference type="EMBL" id="JADKPO010000011">
    <property type="protein sequence ID" value="MBF4768112.1"/>
    <property type="molecule type" value="Genomic_DNA"/>
</dbReference>
<dbReference type="AlphaFoldDB" id="A0A930VP41"/>
<dbReference type="RefSeq" id="WP_194696263.1">
    <property type="nucleotide sequence ID" value="NZ_JADKPO010000011.1"/>
</dbReference>
<sequence length="443" mass="48585">MDLGGLDGMSGGELLDHVDALARVQRETDVAILQAAYQHAVIHDADSIPSWQLRAPGGERPRRFGGVGTPLVAEFSPATLGGRLGISTHAARALMADAVDIRHRLSRIQARVVTGQAKVSYARFVARKTRDLTVEQADYVDERVEESVDGRLPWTRFVTLVEAAIKASDPDAAAAREDAEARRQFATPTHSTEDGMRGFYVRAPFPVISKLDAAVAFFAMVLAHLGDARSEDERRVTAVLVLANPVHAMDLLRRYQHWVAAQHPEAGKPTVDLADLMPAVVVYVHMYAGTDSDLVARVEDHGPQTETWIRQHLGPHARFTVQPVLAIEGQAPVDGYEAPDRQRQAVHLMGPADSFPHSPSLSRGQQLDHTIAYRKGKAAKGAGQTRIGNLGKLTVLHHRIKTFAGWQVQQPFPGIHVWRDPFGALYLVDHTGTRRLGEHDRAA</sequence>
<comment type="caution">
    <text evidence="2">The sequence shown here is derived from an EMBL/GenBank/DDBJ whole genome shotgun (WGS) entry which is preliminary data.</text>
</comment>
<organism evidence="2 3">
    <name type="scientific">Nocardioides agariphilus</name>
    <dbReference type="NCBI Taxonomy" id="433664"/>
    <lineage>
        <taxon>Bacteria</taxon>
        <taxon>Bacillati</taxon>
        <taxon>Actinomycetota</taxon>
        <taxon>Actinomycetes</taxon>
        <taxon>Propionibacteriales</taxon>
        <taxon>Nocardioidaceae</taxon>
        <taxon>Nocardioides</taxon>
    </lineage>
</organism>
<feature type="domain" description="DUF222" evidence="1">
    <location>
        <begin position="78"/>
        <end position="253"/>
    </location>
</feature>
<evidence type="ECO:0000313" key="2">
    <source>
        <dbReference type="EMBL" id="MBF4768112.1"/>
    </source>
</evidence>
<protein>
    <submittedName>
        <fullName evidence="2">DUF222 domain-containing protein</fullName>
    </submittedName>
</protein>
<gene>
    <name evidence="2" type="ORF">ISU10_10060</name>
</gene>
<dbReference type="InterPro" id="IPR003870">
    <property type="entry name" value="DUF222"/>
</dbReference>
<reference evidence="2" key="1">
    <citation type="submission" date="2020-11" db="EMBL/GenBank/DDBJ databases">
        <title>Nocardioides cynanchi sp. nov., isolated from soil of rhizosphere of Cynanchum wilfordii.</title>
        <authorList>
            <person name="Lee J.-S."/>
            <person name="Suh M.K."/>
            <person name="Kim J.-S."/>
        </authorList>
    </citation>
    <scope>NUCLEOTIDE SEQUENCE</scope>
    <source>
        <strain evidence="2">KCTC 19276</strain>
    </source>
</reference>
<evidence type="ECO:0000313" key="3">
    <source>
        <dbReference type="Proteomes" id="UP000660668"/>
    </source>
</evidence>
<name>A0A930VP41_9ACTN</name>
<accession>A0A930VP41</accession>
<evidence type="ECO:0000259" key="1">
    <source>
        <dbReference type="Pfam" id="PF02720"/>
    </source>
</evidence>
<proteinExistence type="predicted"/>
<keyword evidence="3" id="KW-1185">Reference proteome</keyword>